<proteinExistence type="predicted"/>
<dbReference type="InterPro" id="IPR022742">
    <property type="entry name" value="Hydrolase_4"/>
</dbReference>
<evidence type="ECO:0000259" key="2">
    <source>
        <dbReference type="Pfam" id="PF12146"/>
    </source>
</evidence>
<dbReference type="EMBL" id="JABFUD020000019">
    <property type="protein sequence ID" value="KAI5065164.1"/>
    <property type="molecule type" value="Genomic_DNA"/>
</dbReference>
<dbReference type="Gene3D" id="3.40.50.1820">
    <property type="entry name" value="alpha/beta hydrolase"/>
    <property type="match status" value="1"/>
</dbReference>
<name>A0A9D4UBV1_ADICA</name>
<evidence type="ECO:0000313" key="4">
    <source>
        <dbReference type="Proteomes" id="UP000886520"/>
    </source>
</evidence>
<dbReference type="OrthoDB" id="2498029at2759"/>
<feature type="region of interest" description="Disordered" evidence="1">
    <location>
        <begin position="1"/>
        <end position="24"/>
    </location>
</feature>
<accession>A0A9D4UBV1</accession>
<evidence type="ECO:0000256" key="1">
    <source>
        <dbReference type="SAM" id="MobiDB-lite"/>
    </source>
</evidence>
<evidence type="ECO:0000313" key="3">
    <source>
        <dbReference type="EMBL" id="KAI5065164.1"/>
    </source>
</evidence>
<organism evidence="3 4">
    <name type="scientific">Adiantum capillus-veneris</name>
    <name type="common">Maidenhair fern</name>
    <dbReference type="NCBI Taxonomy" id="13818"/>
    <lineage>
        <taxon>Eukaryota</taxon>
        <taxon>Viridiplantae</taxon>
        <taxon>Streptophyta</taxon>
        <taxon>Embryophyta</taxon>
        <taxon>Tracheophyta</taxon>
        <taxon>Polypodiopsida</taxon>
        <taxon>Polypodiidae</taxon>
        <taxon>Polypodiales</taxon>
        <taxon>Pteridineae</taxon>
        <taxon>Pteridaceae</taxon>
        <taxon>Vittarioideae</taxon>
        <taxon>Adiantum</taxon>
    </lineage>
</organism>
<dbReference type="PANTHER" id="PTHR11614">
    <property type="entry name" value="PHOSPHOLIPASE-RELATED"/>
    <property type="match status" value="1"/>
</dbReference>
<reference evidence="3" key="1">
    <citation type="submission" date="2021-01" db="EMBL/GenBank/DDBJ databases">
        <title>Adiantum capillus-veneris genome.</title>
        <authorList>
            <person name="Fang Y."/>
            <person name="Liao Q."/>
        </authorList>
    </citation>
    <scope>NUCLEOTIDE SEQUENCE</scope>
    <source>
        <strain evidence="3">H3</strain>
        <tissue evidence="3">Leaf</tissue>
    </source>
</reference>
<gene>
    <name evidence="3" type="ORF">GOP47_0019859</name>
</gene>
<dbReference type="Pfam" id="PF12146">
    <property type="entry name" value="Hydrolase_4"/>
    <property type="match status" value="1"/>
</dbReference>
<dbReference type="InterPro" id="IPR029058">
    <property type="entry name" value="AB_hydrolase_fold"/>
</dbReference>
<feature type="domain" description="Serine aminopeptidase S33" evidence="2">
    <location>
        <begin position="59"/>
        <end position="297"/>
    </location>
</feature>
<protein>
    <recommendedName>
        <fullName evidence="2">Serine aminopeptidase S33 domain-containing protein</fullName>
    </recommendedName>
</protein>
<dbReference type="AlphaFoldDB" id="A0A9D4UBV1"/>
<comment type="caution">
    <text evidence="3">The sequence shown here is derived from an EMBL/GenBank/DDBJ whole genome shotgun (WGS) entry which is preliminary data.</text>
</comment>
<keyword evidence="4" id="KW-1185">Reference proteome</keyword>
<dbReference type="Proteomes" id="UP000886520">
    <property type="component" value="Chromosome 19"/>
</dbReference>
<sequence>MGADSSAQVPGLHVPPFPWGDTPEEEHYARKGVRNERKYIDSGRGLQLYTQSWVPLKKPVRAVMFMVHGYGNDTSWTFQNTAMLFTDMGCASFALDLEGHGRSDGLKGYIPDINAVTHDCYSHFMSIKLTEGFAHLPCFLYGESMGGAICLLLHFMDRDAWDGAILVAPMCKISDKMRPPWPVAKFLQVLAKWAPTWPIVPTKDFVDKSIKDPIKRELGRNNPQRYAGKPRLGTTATLLKTTAFLEEHLQDVDMPFLVIHGDADVVTDPSVSRALFENSRSSDKTIRIYEGMMHSLLQGEYDDNVSIILADICSWLDAHIKKKVTCGCIKQAL</sequence>
<dbReference type="SUPFAM" id="SSF53474">
    <property type="entry name" value="alpha/beta-Hydrolases"/>
    <property type="match status" value="1"/>
</dbReference>
<dbReference type="InterPro" id="IPR051044">
    <property type="entry name" value="MAG_DAG_Lipase"/>
</dbReference>